<dbReference type="Proteomes" id="UP000243540">
    <property type="component" value="Unassembled WGS sequence"/>
</dbReference>
<dbReference type="OrthoDB" id="9972829at2"/>
<sequence>MVRNEDFKEQSEFTKSVAAFVRERMSERGLTTQNVADRIKHAKSYAYNRIQGNQSFTLDDLIELSPALGFKDVYAFMRALDTYQRYEAAKARDPKPQTESVAPQRKPLPPAPQAEIDDLEARLARSQARINQLKDYQIVADRSEREDEEFYD</sequence>
<dbReference type="AlphaFoldDB" id="A0A1Y2T0H5"/>
<dbReference type="GO" id="GO:0003677">
    <property type="term" value="F:DNA binding"/>
    <property type="evidence" value="ECO:0007669"/>
    <property type="project" value="InterPro"/>
</dbReference>
<name>A0A1Y2T0H5_9BIFI</name>
<comment type="caution">
    <text evidence="2">The sequence shown here is derived from an EMBL/GenBank/DDBJ whole genome shotgun (WGS) entry which is preliminary data.</text>
</comment>
<accession>A0A1Y2T0H5</accession>
<proteinExistence type="predicted"/>
<dbReference type="InterPro" id="IPR010982">
    <property type="entry name" value="Lambda_DNA-bd_dom_sf"/>
</dbReference>
<reference evidence="2 3" key="1">
    <citation type="submission" date="2017-04" db="EMBL/GenBank/DDBJ databases">
        <title>Draft genome sequences of Alloscardovia macacae UMA81211 and UMA81212 isolated from the feces of a rhesus macaque (Macaca mulatta).</title>
        <authorList>
            <person name="Albert K."/>
            <person name="Sela D.A."/>
        </authorList>
    </citation>
    <scope>NUCLEOTIDE SEQUENCE [LARGE SCALE GENOMIC DNA]</scope>
    <source>
        <strain evidence="2 3">UMA81212</strain>
    </source>
</reference>
<dbReference type="RefSeq" id="WP_086106505.1">
    <property type="nucleotide sequence ID" value="NZ_NEKB01000003.1"/>
</dbReference>
<feature type="region of interest" description="Disordered" evidence="1">
    <location>
        <begin position="88"/>
        <end position="114"/>
    </location>
</feature>
<evidence type="ECO:0000313" key="3">
    <source>
        <dbReference type="Proteomes" id="UP000243540"/>
    </source>
</evidence>
<evidence type="ECO:0000256" key="1">
    <source>
        <dbReference type="SAM" id="MobiDB-lite"/>
    </source>
</evidence>
<evidence type="ECO:0000313" key="2">
    <source>
        <dbReference type="EMBL" id="OTA29253.1"/>
    </source>
</evidence>
<dbReference type="EMBL" id="NEKC01000007">
    <property type="protein sequence ID" value="OTA29253.1"/>
    <property type="molecule type" value="Genomic_DNA"/>
</dbReference>
<dbReference type="Gene3D" id="1.10.260.40">
    <property type="entry name" value="lambda repressor-like DNA-binding domains"/>
    <property type="match status" value="1"/>
</dbReference>
<dbReference type="STRING" id="1160091.B9T39_03805"/>
<protein>
    <submittedName>
        <fullName evidence="2">Uncharacterized protein</fullName>
    </submittedName>
</protein>
<dbReference type="SUPFAM" id="SSF47413">
    <property type="entry name" value="lambda repressor-like DNA-binding domains"/>
    <property type="match status" value="1"/>
</dbReference>
<organism evidence="2 3">
    <name type="scientific">Alloscardovia macacae</name>
    <dbReference type="NCBI Taxonomy" id="1160091"/>
    <lineage>
        <taxon>Bacteria</taxon>
        <taxon>Bacillati</taxon>
        <taxon>Actinomycetota</taxon>
        <taxon>Actinomycetes</taxon>
        <taxon>Bifidobacteriales</taxon>
        <taxon>Bifidobacteriaceae</taxon>
        <taxon>Alloscardovia</taxon>
    </lineage>
</organism>
<gene>
    <name evidence="2" type="ORF">B9T39_03805</name>
</gene>